<protein>
    <submittedName>
        <fullName evidence="1">Uncharacterized protein</fullName>
    </submittedName>
</protein>
<gene>
    <name evidence="1" type="ORF">OIU79_013703</name>
</gene>
<organism evidence="1 2">
    <name type="scientific">Salix purpurea</name>
    <name type="common">Purple osier willow</name>
    <dbReference type="NCBI Taxonomy" id="77065"/>
    <lineage>
        <taxon>Eukaryota</taxon>
        <taxon>Viridiplantae</taxon>
        <taxon>Streptophyta</taxon>
        <taxon>Embryophyta</taxon>
        <taxon>Tracheophyta</taxon>
        <taxon>Spermatophyta</taxon>
        <taxon>Magnoliopsida</taxon>
        <taxon>eudicotyledons</taxon>
        <taxon>Gunneridae</taxon>
        <taxon>Pentapetalae</taxon>
        <taxon>rosids</taxon>
        <taxon>fabids</taxon>
        <taxon>Malpighiales</taxon>
        <taxon>Salicaceae</taxon>
        <taxon>Saliceae</taxon>
        <taxon>Salix</taxon>
    </lineage>
</organism>
<dbReference type="Proteomes" id="UP001151532">
    <property type="component" value="Chromosome 9"/>
</dbReference>
<reference evidence="1" key="1">
    <citation type="submission" date="2022-11" db="EMBL/GenBank/DDBJ databases">
        <authorList>
            <person name="Hyden B.L."/>
            <person name="Feng K."/>
            <person name="Yates T."/>
            <person name="Jawdy S."/>
            <person name="Smart L.B."/>
            <person name="Muchero W."/>
        </authorList>
    </citation>
    <scope>NUCLEOTIDE SEQUENCE</scope>
    <source>
        <tissue evidence="1">Shoot tip</tissue>
    </source>
</reference>
<evidence type="ECO:0000313" key="2">
    <source>
        <dbReference type="Proteomes" id="UP001151532"/>
    </source>
</evidence>
<reference evidence="1" key="2">
    <citation type="journal article" date="2023" name="Int. J. Mol. Sci.">
        <title>De Novo Assembly and Annotation of 11 Diverse Shrub Willow (Salix) Genomes Reveals Novel Gene Organization in Sex-Linked Regions.</title>
        <authorList>
            <person name="Hyden B."/>
            <person name="Feng K."/>
            <person name="Yates T.B."/>
            <person name="Jawdy S."/>
            <person name="Cereghino C."/>
            <person name="Smart L.B."/>
            <person name="Muchero W."/>
        </authorList>
    </citation>
    <scope>NUCLEOTIDE SEQUENCE</scope>
    <source>
        <tissue evidence="1">Shoot tip</tissue>
    </source>
</reference>
<name>A0A9Q0PNW3_SALPP</name>
<dbReference type="AlphaFoldDB" id="A0A9Q0PNW3"/>
<accession>A0A9Q0PNW3</accession>
<proteinExistence type="predicted"/>
<sequence>MARSAAFSFKSYELLSSGQSLIANCFEIYCLYVTSWKHDVQFDDKSLSIFFISILSLHQLLFF</sequence>
<dbReference type="EMBL" id="JAPFFK010000018">
    <property type="protein sequence ID" value="KAJ6691764.1"/>
    <property type="molecule type" value="Genomic_DNA"/>
</dbReference>
<comment type="caution">
    <text evidence="1">The sequence shown here is derived from an EMBL/GenBank/DDBJ whole genome shotgun (WGS) entry which is preliminary data.</text>
</comment>
<keyword evidence="2" id="KW-1185">Reference proteome</keyword>
<evidence type="ECO:0000313" key="1">
    <source>
        <dbReference type="EMBL" id="KAJ6691764.1"/>
    </source>
</evidence>